<comment type="caution">
    <text evidence="5">The sequence shown here is derived from an EMBL/GenBank/DDBJ whole genome shotgun (WGS) entry which is preliminary data.</text>
</comment>
<comment type="catalytic activity">
    <reaction evidence="3">
        <text>N-acetyl-D-muramate 6-phosphate + H2O = N-acetyl-D-glucosamine 6-phosphate + (R)-lactate</text>
        <dbReference type="Rhea" id="RHEA:26410"/>
        <dbReference type="ChEBI" id="CHEBI:15377"/>
        <dbReference type="ChEBI" id="CHEBI:16004"/>
        <dbReference type="ChEBI" id="CHEBI:57513"/>
        <dbReference type="ChEBI" id="CHEBI:58722"/>
        <dbReference type="EC" id="4.2.1.126"/>
    </reaction>
</comment>
<dbReference type="EMBL" id="JAGKQQ010000001">
    <property type="protein sequence ID" value="MBP3954021.1"/>
    <property type="molecule type" value="Genomic_DNA"/>
</dbReference>
<dbReference type="PROSITE" id="PS51464">
    <property type="entry name" value="SIS"/>
    <property type="match status" value="1"/>
</dbReference>
<dbReference type="InterPro" id="IPR040190">
    <property type="entry name" value="MURQ/GCKR"/>
</dbReference>
<evidence type="ECO:0000256" key="1">
    <source>
        <dbReference type="ARBA" id="ARBA00023239"/>
    </source>
</evidence>
<dbReference type="Gene3D" id="3.40.50.10490">
    <property type="entry name" value="Glucose-6-phosphate isomerase like protein, domain 1"/>
    <property type="match status" value="1"/>
</dbReference>
<dbReference type="NCBIfam" id="NF003915">
    <property type="entry name" value="PRK05441.1"/>
    <property type="match status" value="1"/>
</dbReference>
<comment type="miscellaneous">
    <text evidence="3">A lyase-type mechanism (elimination/hydration) is suggested for the cleavage of the lactyl ether bond of MurNAc 6-phosphate, with the formation of an alpha,beta-unsaturated aldehyde intermediate with (E)-stereochemistry, followed by the syn addition of water to give product.</text>
</comment>
<name>A0ABS5BJZ9_9BACT</name>
<comment type="pathway">
    <text evidence="3">Amino-sugar metabolism; N-acetylmuramate degradation.</text>
</comment>
<dbReference type="InterPro" id="IPR002731">
    <property type="entry name" value="ATPase_BadF"/>
</dbReference>
<keyword evidence="6" id="KW-1185">Reference proteome</keyword>
<evidence type="ECO:0000313" key="6">
    <source>
        <dbReference type="Proteomes" id="UP000676565"/>
    </source>
</evidence>
<comment type="subunit">
    <text evidence="3">Homodimer.</text>
</comment>
<evidence type="ECO:0000313" key="5">
    <source>
        <dbReference type="EMBL" id="MBP3954021.1"/>
    </source>
</evidence>
<dbReference type="GO" id="GO:0016829">
    <property type="term" value="F:lyase activity"/>
    <property type="evidence" value="ECO:0007669"/>
    <property type="project" value="UniProtKB-KW"/>
</dbReference>
<dbReference type="HAMAP" id="MF_00068">
    <property type="entry name" value="MurQ"/>
    <property type="match status" value="1"/>
</dbReference>
<keyword evidence="2 3" id="KW-0119">Carbohydrate metabolism</keyword>
<dbReference type="NCBIfam" id="NF009222">
    <property type="entry name" value="PRK12570.1"/>
    <property type="match status" value="1"/>
</dbReference>
<evidence type="ECO:0000256" key="2">
    <source>
        <dbReference type="ARBA" id="ARBA00023277"/>
    </source>
</evidence>
<dbReference type="Proteomes" id="UP000676565">
    <property type="component" value="Unassembled WGS sequence"/>
</dbReference>
<dbReference type="Gene3D" id="1.10.8.1080">
    <property type="match status" value="1"/>
</dbReference>
<dbReference type="InterPro" id="IPR005488">
    <property type="entry name" value="Etherase_MurQ"/>
</dbReference>
<dbReference type="Gene3D" id="3.30.420.40">
    <property type="match status" value="2"/>
</dbReference>
<dbReference type="Pfam" id="PF01869">
    <property type="entry name" value="BcrAD_BadFG"/>
    <property type="match status" value="1"/>
</dbReference>
<dbReference type="InterPro" id="IPR043129">
    <property type="entry name" value="ATPase_NBD"/>
</dbReference>
<dbReference type="InterPro" id="IPR005486">
    <property type="entry name" value="Glucokinase_regulatory_CS"/>
</dbReference>
<dbReference type="PANTHER" id="PTHR10088:SF4">
    <property type="entry name" value="GLUCOKINASE REGULATORY PROTEIN"/>
    <property type="match status" value="1"/>
</dbReference>
<accession>A0ABS5BJZ9</accession>
<dbReference type="InterPro" id="IPR001347">
    <property type="entry name" value="SIS_dom"/>
</dbReference>
<comment type="similarity">
    <text evidence="3">Belongs to the GCKR-like family. MurNAc-6-P etherase subfamily.</text>
</comment>
<dbReference type="Pfam" id="PF22645">
    <property type="entry name" value="GKRP_SIS_N"/>
    <property type="match status" value="1"/>
</dbReference>
<proteinExistence type="inferred from homology"/>
<protein>
    <recommendedName>
        <fullName evidence="3">N-acetylmuramic acid 6-phosphate etherase</fullName>
        <shortName evidence="3">MurNAc-6-P etherase</shortName>
        <ecNumber evidence="3">4.2.1.126</ecNumber>
    </recommendedName>
    <alternativeName>
        <fullName evidence="3">N-acetylmuramic acid 6-phosphate hydrolase</fullName>
    </alternativeName>
    <alternativeName>
        <fullName evidence="3">N-acetylmuramic acid 6-phosphate lyase</fullName>
    </alternativeName>
</protein>
<feature type="active site" description="Proton donor" evidence="3">
    <location>
        <position position="81"/>
    </location>
</feature>
<dbReference type="CDD" id="cd05007">
    <property type="entry name" value="SIS_Etherase"/>
    <property type="match status" value="1"/>
</dbReference>
<dbReference type="EC" id="4.2.1.126" evidence="3"/>
<feature type="active site" evidence="3">
    <location>
        <position position="112"/>
    </location>
</feature>
<dbReference type="CDD" id="cd24007">
    <property type="entry name" value="ASKHA_NBD_eukNAGK-like"/>
    <property type="match status" value="1"/>
</dbReference>
<dbReference type="SUPFAM" id="SSF53067">
    <property type="entry name" value="Actin-like ATPase domain"/>
    <property type="match status" value="2"/>
</dbReference>
<dbReference type="InterPro" id="IPR046348">
    <property type="entry name" value="SIS_dom_sf"/>
</dbReference>
<evidence type="ECO:0000256" key="3">
    <source>
        <dbReference type="HAMAP-Rule" id="MF_00068"/>
    </source>
</evidence>
<organism evidence="5 6">
    <name type="scientific">Gemmata palustris</name>
    <dbReference type="NCBI Taxonomy" id="2822762"/>
    <lineage>
        <taxon>Bacteria</taxon>
        <taxon>Pseudomonadati</taxon>
        <taxon>Planctomycetota</taxon>
        <taxon>Planctomycetia</taxon>
        <taxon>Gemmatales</taxon>
        <taxon>Gemmataceae</taxon>
        <taxon>Gemmata</taxon>
    </lineage>
</organism>
<keyword evidence="1 3" id="KW-0456">Lyase</keyword>
<feature type="domain" description="SIS" evidence="4">
    <location>
        <begin position="53"/>
        <end position="216"/>
    </location>
</feature>
<reference evidence="5 6" key="1">
    <citation type="submission" date="2021-04" db="EMBL/GenBank/DDBJ databases">
        <authorList>
            <person name="Ivanova A."/>
        </authorList>
    </citation>
    <scope>NUCLEOTIDE SEQUENCE [LARGE SCALE GENOMIC DNA]</scope>
    <source>
        <strain evidence="5 6">G18</strain>
    </source>
</reference>
<evidence type="ECO:0000259" key="4">
    <source>
        <dbReference type="PROSITE" id="PS51464"/>
    </source>
</evidence>
<comment type="function">
    <text evidence="3">Specifically catalyzes the cleavage of the D-lactyl ether substituent of MurNAc 6-phosphate, producing GlcNAc 6-phosphate and D-lactate.</text>
</comment>
<dbReference type="SUPFAM" id="SSF53697">
    <property type="entry name" value="SIS domain"/>
    <property type="match status" value="1"/>
</dbReference>
<dbReference type="PROSITE" id="PS01272">
    <property type="entry name" value="GCKR"/>
    <property type="match status" value="1"/>
</dbReference>
<dbReference type="PANTHER" id="PTHR10088">
    <property type="entry name" value="GLUCOKINASE REGULATORY PROTEIN"/>
    <property type="match status" value="1"/>
</dbReference>
<gene>
    <name evidence="3 5" type="primary">murQ</name>
    <name evidence="5" type="ORF">J8F10_01745</name>
</gene>
<sequence length="622" mass="63019">MDHLQTEARNPASSELDELSALQFVRLMCTEDAKIIPAVASQAEPIARAVEVITDRLRAGGRLIYIGAGTSGRLGVLDASECPPTFNAPQGLVVGLIAGGPSALTRAIEGAEDRADLAESDLAAIALTSADVLVGIASSGRTPYALAAISCARKLGAFTIGLSCNHDSEVSSCADLAIAPVVGPEILSGSTRLKAGTATKLVLNILSTGAMVRLGKTYGNLMVDLRATNEKLKVRTNRIVREATGLDQSAADVLLNNCGRELKTALVSQLAGVSAEEARERLRKANGLVRAAVGANGKNGKHHGNGYTKTGAEQLVLGIDGGGTSTIVLLAARTADGWKALGRGEAGPSNRHAVGTSSALAALDEATTRAFTAAGRSRQPVRAACLGLAGAGRPGDQEIVREWAARAKLAEAVDVIEDAALLLAAGTPNGAGVAIVAGTGSMAFARCADGRTARSGGWGPLLGDEGSGYAIALAGLRAAARSADGRAPVTPLTDRLLAALGLKRPQELVGVVYRGGDRASLAALAPVVLEAAESGDPVADSIVREAASELAAAAAAAARALDLGASFPVALAGGLLVSGPGYRERFLAALSERGLTAAPVTLVREPAEGAVRLALDRISVPS</sequence>
<dbReference type="NCBIfam" id="TIGR00274">
    <property type="entry name" value="N-acetylmuramic acid 6-phosphate etherase"/>
    <property type="match status" value="1"/>
</dbReference>